<feature type="domain" description="SUN" evidence="6">
    <location>
        <begin position="815"/>
        <end position="1014"/>
    </location>
</feature>
<keyword evidence="8" id="KW-1185">Reference proteome</keyword>
<dbReference type="EMBL" id="LKCN02000014">
    <property type="protein sequence ID" value="RCI09836.1"/>
    <property type="molecule type" value="Genomic_DNA"/>
</dbReference>
<dbReference type="InterPro" id="IPR045119">
    <property type="entry name" value="SUN1-5"/>
</dbReference>
<evidence type="ECO:0000313" key="8">
    <source>
        <dbReference type="Proteomes" id="UP000253664"/>
    </source>
</evidence>
<feature type="compositionally biased region" description="Basic and acidic residues" evidence="5">
    <location>
        <begin position="242"/>
        <end position="255"/>
    </location>
</feature>
<feature type="compositionally biased region" description="Polar residues" evidence="5">
    <location>
        <begin position="311"/>
        <end position="327"/>
    </location>
</feature>
<feature type="region of interest" description="Disordered" evidence="5">
    <location>
        <begin position="127"/>
        <end position="197"/>
    </location>
</feature>
<evidence type="ECO:0000256" key="1">
    <source>
        <dbReference type="ARBA" id="ARBA00004370"/>
    </source>
</evidence>
<dbReference type="Proteomes" id="UP000253664">
    <property type="component" value="Unassembled WGS sequence"/>
</dbReference>
<sequence>MPFVDERFLNGSPRLQQESWLPSSNAILVSVHDRQPLELSRQDMSSNSSQRWTRAASRDSGTPTPARDGLGAFRKPNLPPLEGTPSARRQYSYGAAVEPPPSRPGRGLQQGQMLNLSNAVRSALVGNYGDDVRDDPFRDRSRNVDPYGDELAGTSGDASYPKPTTQNSRHDFPDSPDSFSRPSPMYSENEDVRSFGTESDYYGDATIISSPAGMPPPGLRASSWAKLRSRKRNPSSSGLQKLTEERIFASKDRSEPLASKLHISGTSLETQRRNAETDASGIRQRPEVQSLQPTDLGRRGRTRSHGPSKLRMSQNNAAVSEQTTANLPESRPRTRGQAAALRAQASNQPAALASQTSAGVSSAASQPGSQVGMAMDGSGNDSCAGSGRWLNGAAKATASNFALRGNGEAIPVPNQVRSRPVDTNAEDQPAMGWRQFVKPRTYMEAMVRFFDVIWQRWVEFSGFATWTNTWQRLMRLRLSLFVGVLAVVLALFLTRAAVSGLRGGSSDGDIWAPTAGGVKWYSPSGISQKVGAYLSTLRPSSPGRWDELDDLWKKDDWQRCSVEEHVKKIEQAYRSLTQTSKLHELSLKKLESVVPKVVHMELRDGKPVVDPAFWHALRDLMHEDDAVMTIDSSEKQLKAMASRLTQQIDSSVNQVEDRFNGRLTHWETWVRENQAKLRERPALEKVRSTAQKHEWDEDVIEMVEERLRDYERRNAFVSRDEYLQYVRAEAERSRFPGGLEQFQPQLQKLVRESVQLAAAELPTGMSRSDMTSLVNGLIREAFLDMNLEALASGQIHAHWETELRNHVNYFSQHAGAHIDVKRSSVSFTPRHGLLDYGDDGGRPEMPQSTALQPWTDDGDCWCAALSRDPQGHAHGALLSVSLDHRIVPQHLVIEHILPGATTDQGARPRDVELYAAIEDQDLRERIRDFAAAHFPDGEWDADDTPPSLPDNFVKIAHTVYTSDELRGGVHVHRLSSELLSLRAATDHVIVRAVSNYGAKDHTCFYRLRLYGRNVDVDVSEMSWK</sequence>
<dbReference type="AlphaFoldDB" id="A0A367L5X5"/>
<dbReference type="GO" id="GO:0043495">
    <property type="term" value="F:protein-membrane adaptor activity"/>
    <property type="evidence" value="ECO:0007669"/>
    <property type="project" value="TreeGrafter"/>
</dbReference>
<feature type="region of interest" description="Disordered" evidence="5">
    <location>
        <begin position="226"/>
        <end position="382"/>
    </location>
</feature>
<gene>
    <name evidence="7" type="ORF">L249_3998</name>
</gene>
<proteinExistence type="predicted"/>
<dbReference type="Gene3D" id="2.60.120.260">
    <property type="entry name" value="Galactose-binding domain-like"/>
    <property type="match status" value="1"/>
</dbReference>
<dbReference type="InterPro" id="IPR012919">
    <property type="entry name" value="SUN_dom"/>
</dbReference>
<dbReference type="GO" id="GO:0034993">
    <property type="term" value="C:meiotic nuclear membrane microtubule tethering complex"/>
    <property type="evidence" value="ECO:0007669"/>
    <property type="project" value="TreeGrafter"/>
</dbReference>
<keyword evidence="4" id="KW-0472">Membrane</keyword>
<dbReference type="OrthoDB" id="342281at2759"/>
<feature type="compositionally biased region" description="Basic residues" evidence="5">
    <location>
        <begin position="299"/>
        <end position="308"/>
    </location>
</feature>
<accession>A0A367L5X5</accession>
<feature type="compositionally biased region" description="Polar residues" evidence="5">
    <location>
        <begin position="344"/>
        <end position="369"/>
    </location>
</feature>
<evidence type="ECO:0000259" key="6">
    <source>
        <dbReference type="PROSITE" id="PS51469"/>
    </source>
</evidence>
<dbReference type="PANTHER" id="PTHR12911:SF8">
    <property type="entry name" value="KLAROID PROTEIN-RELATED"/>
    <property type="match status" value="1"/>
</dbReference>
<organism evidence="7 8">
    <name type="scientific">Ophiocordyceps polyrhachis-furcata BCC 54312</name>
    <dbReference type="NCBI Taxonomy" id="1330021"/>
    <lineage>
        <taxon>Eukaryota</taxon>
        <taxon>Fungi</taxon>
        <taxon>Dikarya</taxon>
        <taxon>Ascomycota</taxon>
        <taxon>Pezizomycotina</taxon>
        <taxon>Sordariomycetes</taxon>
        <taxon>Hypocreomycetidae</taxon>
        <taxon>Hypocreales</taxon>
        <taxon>Ophiocordycipitaceae</taxon>
        <taxon>Ophiocordyceps</taxon>
    </lineage>
</organism>
<comment type="subcellular location">
    <subcellularLocation>
        <location evidence="1">Membrane</location>
    </subcellularLocation>
</comment>
<dbReference type="STRING" id="1330021.A0A367L5X5"/>
<dbReference type="PROSITE" id="PS51469">
    <property type="entry name" value="SUN"/>
    <property type="match status" value="1"/>
</dbReference>
<feature type="compositionally biased region" description="Basic and acidic residues" evidence="5">
    <location>
        <begin position="130"/>
        <end position="143"/>
    </location>
</feature>
<protein>
    <recommendedName>
        <fullName evidence="6">SUN domain-containing protein</fullName>
    </recommendedName>
</protein>
<feature type="region of interest" description="Disordered" evidence="5">
    <location>
        <begin position="38"/>
        <end position="87"/>
    </location>
</feature>
<feature type="compositionally biased region" description="Low complexity" evidence="5">
    <location>
        <begin position="175"/>
        <end position="184"/>
    </location>
</feature>
<name>A0A367L5X5_9HYPO</name>
<feature type="compositionally biased region" description="Polar residues" evidence="5">
    <location>
        <begin position="42"/>
        <end position="52"/>
    </location>
</feature>
<evidence type="ECO:0000256" key="4">
    <source>
        <dbReference type="ARBA" id="ARBA00023136"/>
    </source>
</evidence>
<comment type="caution">
    <text evidence="7">The sequence shown here is derived from an EMBL/GenBank/DDBJ whole genome shotgun (WGS) entry which is preliminary data.</text>
</comment>
<evidence type="ECO:0000313" key="7">
    <source>
        <dbReference type="EMBL" id="RCI09836.1"/>
    </source>
</evidence>
<keyword evidence="3" id="KW-1133">Transmembrane helix</keyword>
<reference evidence="7 8" key="1">
    <citation type="journal article" date="2015" name="BMC Genomics">
        <title>Insights from the genome of Ophiocordyceps polyrhachis-furcata to pathogenicity and host specificity in insect fungi.</title>
        <authorList>
            <person name="Wichadakul D."/>
            <person name="Kobmoo N."/>
            <person name="Ingsriswang S."/>
            <person name="Tangphatsornruang S."/>
            <person name="Chantasingh D."/>
            <person name="Luangsa-ard J.J."/>
            <person name="Eurwilaichitr L."/>
        </authorList>
    </citation>
    <scope>NUCLEOTIDE SEQUENCE [LARGE SCALE GENOMIC DNA]</scope>
    <source>
        <strain evidence="7 8">BCC 54312</strain>
    </source>
</reference>
<evidence type="ECO:0000256" key="5">
    <source>
        <dbReference type="SAM" id="MobiDB-lite"/>
    </source>
</evidence>
<evidence type="ECO:0000256" key="3">
    <source>
        <dbReference type="ARBA" id="ARBA00022989"/>
    </source>
</evidence>
<keyword evidence="2" id="KW-0812">Transmembrane</keyword>
<evidence type="ECO:0000256" key="2">
    <source>
        <dbReference type="ARBA" id="ARBA00022692"/>
    </source>
</evidence>
<dbReference type="PANTHER" id="PTHR12911">
    <property type="entry name" value="SAD1/UNC-84-LIKE PROTEIN-RELATED"/>
    <property type="match status" value="1"/>
</dbReference>